<sequence>MTHAKTRIRAIPAALAAFLITATGIAWAADAATPIANPTGPHPVGRVDTTLANGHRTIAVSAWYPTTVAGQSPYIPAASDINRAHLAAQTAAWLRTPAAGPAMATATLPVTSAAPVDGTRLPVVIWSPGMGTPRWLSSGLAVDLAARGIVVITMDHTGESPAVDIAGRVHAGSPPDSTDTSYMRRALATRVADTRTVLDHLAQLPLVGPHLDLSRIAMAGHSYGGQTTITAMSSDPRIRTGVVLDGSAGWDGVTPPPAIDRPVLLLASGDMVHASWTHTRATIATIAGAGHYTGTDLPAFGCAPEFCGTINPHLGTELTRGVVAAWLDRELLGHQHPMPHDPALRWQR</sequence>
<reference evidence="5 6" key="1">
    <citation type="submission" date="2019-05" db="EMBL/GenBank/DDBJ databases">
        <title>Genomes sequences of two Nocardia cyriacigeorgica environmental isolates, type strains Nocardia asteroides ATCC 19247 and Nocardia cyriacigeorgica DSM 44484.</title>
        <authorList>
            <person name="Vautrin F."/>
            <person name="Bergeron E."/>
            <person name="Dubost A."/>
            <person name="Abrouk D."/>
            <person name="Rodriguez Nava V."/>
            <person name="Pujic P."/>
        </authorList>
    </citation>
    <scope>NUCLEOTIDE SEQUENCE [LARGE SCALE GENOMIC DNA]</scope>
    <source>
        <strain evidence="5 6">EML 1456</strain>
    </source>
</reference>
<gene>
    <name evidence="5" type="ORF">FEK35_27505</name>
</gene>
<comment type="caution">
    <text evidence="5">The sequence shown here is derived from an EMBL/GenBank/DDBJ whole genome shotgun (WGS) entry which is preliminary data.</text>
</comment>
<dbReference type="OrthoDB" id="569821at2"/>
<dbReference type="PANTHER" id="PTHR10272">
    <property type="entry name" value="PLATELET-ACTIVATING FACTOR ACETYLHYDROLASE"/>
    <property type="match status" value="1"/>
</dbReference>
<name>A0A5R8P6C6_9NOCA</name>
<evidence type="ECO:0000256" key="3">
    <source>
        <dbReference type="ARBA" id="ARBA00023098"/>
    </source>
</evidence>
<evidence type="ECO:0000313" key="6">
    <source>
        <dbReference type="Proteomes" id="UP000308349"/>
    </source>
</evidence>
<dbReference type="PANTHER" id="PTHR10272:SF0">
    <property type="entry name" value="PLATELET-ACTIVATING FACTOR ACETYLHYDROLASE"/>
    <property type="match status" value="1"/>
</dbReference>
<evidence type="ECO:0000313" key="5">
    <source>
        <dbReference type="EMBL" id="TLF96838.1"/>
    </source>
</evidence>
<keyword evidence="2" id="KW-0442">Lipid degradation</keyword>
<dbReference type="RefSeq" id="WP_138458679.1">
    <property type="nucleotide sequence ID" value="NZ_VBUU01000040.1"/>
</dbReference>
<dbReference type="GO" id="GO:0016042">
    <property type="term" value="P:lipid catabolic process"/>
    <property type="evidence" value="ECO:0007669"/>
    <property type="project" value="UniProtKB-KW"/>
</dbReference>
<dbReference type="GO" id="GO:0003847">
    <property type="term" value="F:1-alkyl-2-acetylglycerophosphocholine esterase activity"/>
    <property type="evidence" value="ECO:0007669"/>
    <property type="project" value="TreeGrafter"/>
</dbReference>
<evidence type="ECO:0000256" key="2">
    <source>
        <dbReference type="ARBA" id="ARBA00022963"/>
    </source>
</evidence>
<dbReference type="AlphaFoldDB" id="A0A5R8P6C6"/>
<keyword evidence="4" id="KW-0732">Signal</keyword>
<dbReference type="Gene3D" id="3.40.50.1820">
    <property type="entry name" value="alpha/beta hydrolase"/>
    <property type="match status" value="1"/>
</dbReference>
<feature type="chain" id="PRO_5024310179" evidence="4">
    <location>
        <begin position="29"/>
        <end position="348"/>
    </location>
</feature>
<evidence type="ECO:0000256" key="4">
    <source>
        <dbReference type="SAM" id="SignalP"/>
    </source>
</evidence>
<protein>
    <submittedName>
        <fullName evidence="5">Uncharacterized protein</fullName>
    </submittedName>
</protein>
<evidence type="ECO:0000256" key="1">
    <source>
        <dbReference type="ARBA" id="ARBA00022801"/>
    </source>
</evidence>
<dbReference type="InterPro" id="IPR029058">
    <property type="entry name" value="AB_hydrolase_fold"/>
</dbReference>
<dbReference type="SUPFAM" id="SSF53474">
    <property type="entry name" value="alpha/beta-Hydrolases"/>
    <property type="match status" value="1"/>
</dbReference>
<dbReference type="Proteomes" id="UP000308349">
    <property type="component" value="Unassembled WGS sequence"/>
</dbReference>
<dbReference type="EMBL" id="VBUU01000040">
    <property type="protein sequence ID" value="TLF96838.1"/>
    <property type="molecule type" value="Genomic_DNA"/>
</dbReference>
<keyword evidence="1" id="KW-0378">Hydrolase</keyword>
<proteinExistence type="predicted"/>
<accession>A0A5R8P6C6</accession>
<dbReference type="Pfam" id="PF03403">
    <property type="entry name" value="PAF-AH_p_II"/>
    <property type="match status" value="2"/>
</dbReference>
<feature type="signal peptide" evidence="4">
    <location>
        <begin position="1"/>
        <end position="28"/>
    </location>
</feature>
<organism evidence="5 6">
    <name type="scientific">Nocardia cyriacigeorgica</name>
    <dbReference type="NCBI Taxonomy" id="135487"/>
    <lineage>
        <taxon>Bacteria</taxon>
        <taxon>Bacillati</taxon>
        <taxon>Actinomycetota</taxon>
        <taxon>Actinomycetes</taxon>
        <taxon>Mycobacteriales</taxon>
        <taxon>Nocardiaceae</taxon>
        <taxon>Nocardia</taxon>
    </lineage>
</organism>
<keyword evidence="3" id="KW-0443">Lipid metabolism</keyword>